<gene>
    <name evidence="2" type="ORF">OMM_12704</name>
</gene>
<dbReference type="Gene3D" id="2.40.50.140">
    <property type="entry name" value="Nucleic acid-binding proteins"/>
    <property type="match status" value="1"/>
</dbReference>
<feature type="domain" description="CSD" evidence="1">
    <location>
        <begin position="48"/>
        <end position="100"/>
    </location>
</feature>
<reference evidence="3" key="1">
    <citation type="submission" date="2012-11" db="EMBL/GenBank/DDBJ databases">
        <authorList>
            <person name="Lucero-Rivera Y.E."/>
            <person name="Tovar-Ramirez D."/>
        </authorList>
    </citation>
    <scope>NUCLEOTIDE SEQUENCE [LARGE SCALE GENOMIC DNA]</scope>
    <source>
        <strain evidence="3">Araruama</strain>
    </source>
</reference>
<dbReference type="EMBL" id="ATBP01001936">
    <property type="protein sequence ID" value="ETR66515.1"/>
    <property type="molecule type" value="Genomic_DNA"/>
</dbReference>
<dbReference type="SUPFAM" id="SSF50249">
    <property type="entry name" value="Nucleic acid-binding proteins"/>
    <property type="match status" value="1"/>
</dbReference>
<dbReference type="InterPro" id="IPR012340">
    <property type="entry name" value="NA-bd_OB-fold"/>
</dbReference>
<proteinExistence type="predicted"/>
<dbReference type="Pfam" id="PF00313">
    <property type="entry name" value="CSD"/>
    <property type="match status" value="1"/>
</dbReference>
<evidence type="ECO:0000313" key="2">
    <source>
        <dbReference type="EMBL" id="ETR66515.1"/>
    </source>
</evidence>
<dbReference type="AlphaFoldDB" id="A0A1V1NVD4"/>
<evidence type="ECO:0000313" key="3">
    <source>
        <dbReference type="Proteomes" id="UP000189670"/>
    </source>
</evidence>
<dbReference type="InterPro" id="IPR002059">
    <property type="entry name" value="CSP_DNA-bd"/>
</dbReference>
<dbReference type="Proteomes" id="UP000189670">
    <property type="component" value="Unassembled WGS sequence"/>
</dbReference>
<protein>
    <recommendedName>
        <fullName evidence="1">CSD domain-containing protein</fullName>
    </recommendedName>
</protein>
<name>A0A1V1NVD4_9BACT</name>
<sequence length="103" mass="11845">MSVICQHHKDIGLHPKMINFGKSPLGTTQYVCARCARIRSFGEGQIITLKKGYGFIRSGTKDYFFHYKNLANNLRPFSGMRVQFEVLFLDNELEAMNIKQISK</sequence>
<accession>A0A1V1NVD4</accession>
<organism evidence="2 3">
    <name type="scientific">Candidatus Magnetoglobus multicellularis str. Araruama</name>
    <dbReference type="NCBI Taxonomy" id="890399"/>
    <lineage>
        <taxon>Bacteria</taxon>
        <taxon>Pseudomonadati</taxon>
        <taxon>Thermodesulfobacteriota</taxon>
        <taxon>Desulfobacteria</taxon>
        <taxon>Desulfobacterales</taxon>
        <taxon>Desulfobacteraceae</taxon>
        <taxon>Candidatus Magnetoglobus</taxon>
    </lineage>
</organism>
<evidence type="ECO:0000259" key="1">
    <source>
        <dbReference type="Pfam" id="PF00313"/>
    </source>
</evidence>
<comment type="caution">
    <text evidence="2">The sequence shown here is derived from an EMBL/GenBank/DDBJ whole genome shotgun (WGS) entry which is preliminary data.</text>
</comment>
<dbReference type="GO" id="GO:0003676">
    <property type="term" value="F:nucleic acid binding"/>
    <property type="evidence" value="ECO:0007669"/>
    <property type="project" value="InterPro"/>
</dbReference>